<dbReference type="PRINTS" id="PR00598">
    <property type="entry name" value="HTHMARR"/>
</dbReference>
<dbReference type="InterPro" id="IPR036390">
    <property type="entry name" value="WH_DNA-bd_sf"/>
</dbReference>
<accession>A0A927CHG1</accession>
<dbReference type="AlphaFoldDB" id="A0A927CHG1"/>
<keyword evidence="1" id="KW-0805">Transcription regulation</keyword>
<sequence>MEQEHAATTVNLLERSVGFMMGVTYRKLSNLLQHRLKEYDITPEQWSVLYQVDRAEGLIQKEIAERTCKDKPTTTRILDHLESKGLIYKQTGKNDRRSFLVYATDKGSSLIGQTAPVEQQLIEEIKMCVTEEEYALLMELIIRINHRAAELTDQE</sequence>
<protein>
    <submittedName>
        <fullName evidence="5">MarR family transcriptional regulator</fullName>
    </submittedName>
</protein>
<dbReference type="Pfam" id="PF01047">
    <property type="entry name" value="MarR"/>
    <property type="match status" value="1"/>
</dbReference>
<dbReference type="SMART" id="SM00347">
    <property type="entry name" value="HTH_MARR"/>
    <property type="match status" value="1"/>
</dbReference>
<reference evidence="5" key="1">
    <citation type="submission" date="2020-09" db="EMBL/GenBank/DDBJ databases">
        <title>A novel bacterium of genus Paenibacillus, isolated from South China Sea.</title>
        <authorList>
            <person name="Huang H."/>
            <person name="Mo K."/>
            <person name="Hu Y."/>
        </authorList>
    </citation>
    <scope>NUCLEOTIDE SEQUENCE</scope>
    <source>
        <strain evidence="5">IB182363</strain>
    </source>
</reference>
<dbReference type="InterPro" id="IPR036388">
    <property type="entry name" value="WH-like_DNA-bd_sf"/>
</dbReference>
<gene>
    <name evidence="5" type="ORF">IDH45_32385</name>
</gene>
<comment type="caution">
    <text evidence="5">The sequence shown here is derived from an EMBL/GenBank/DDBJ whole genome shotgun (WGS) entry which is preliminary data.</text>
</comment>
<dbReference type="PANTHER" id="PTHR42756">
    <property type="entry name" value="TRANSCRIPTIONAL REGULATOR, MARR"/>
    <property type="match status" value="1"/>
</dbReference>
<evidence type="ECO:0000259" key="4">
    <source>
        <dbReference type="PROSITE" id="PS50995"/>
    </source>
</evidence>
<evidence type="ECO:0000256" key="3">
    <source>
        <dbReference type="ARBA" id="ARBA00023163"/>
    </source>
</evidence>
<evidence type="ECO:0000256" key="1">
    <source>
        <dbReference type="ARBA" id="ARBA00023015"/>
    </source>
</evidence>
<dbReference type="GO" id="GO:0003677">
    <property type="term" value="F:DNA binding"/>
    <property type="evidence" value="ECO:0007669"/>
    <property type="project" value="UniProtKB-KW"/>
</dbReference>
<dbReference type="PROSITE" id="PS50995">
    <property type="entry name" value="HTH_MARR_2"/>
    <property type="match status" value="1"/>
</dbReference>
<dbReference type="EMBL" id="JACXJA010000066">
    <property type="protein sequence ID" value="MBD2866677.1"/>
    <property type="molecule type" value="Genomic_DNA"/>
</dbReference>
<proteinExistence type="predicted"/>
<dbReference type="RefSeq" id="WP_190932292.1">
    <property type="nucleotide sequence ID" value="NZ_JACXJA010000066.1"/>
</dbReference>
<feature type="domain" description="HTH marR-type" evidence="4">
    <location>
        <begin position="14"/>
        <end position="146"/>
    </location>
</feature>
<dbReference type="PANTHER" id="PTHR42756:SF1">
    <property type="entry name" value="TRANSCRIPTIONAL REPRESSOR OF EMRAB OPERON"/>
    <property type="match status" value="1"/>
</dbReference>
<dbReference type="InterPro" id="IPR000835">
    <property type="entry name" value="HTH_MarR-typ"/>
</dbReference>
<dbReference type="SUPFAM" id="SSF46785">
    <property type="entry name" value="Winged helix' DNA-binding domain"/>
    <property type="match status" value="1"/>
</dbReference>
<keyword evidence="6" id="KW-1185">Reference proteome</keyword>
<evidence type="ECO:0000256" key="2">
    <source>
        <dbReference type="ARBA" id="ARBA00023125"/>
    </source>
</evidence>
<evidence type="ECO:0000313" key="6">
    <source>
        <dbReference type="Proteomes" id="UP000639396"/>
    </source>
</evidence>
<keyword evidence="3" id="KW-0804">Transcription</keyword>
<dbReference type="Gene3D" id="1.10.10.10">
    <property type="entry name" value="Winged helix-like DNA-binding domain superfamily/Winged helix DNA-binding domain"/>
    <property type="match status" value="1"/>
</dbReference>
<evidence type="ECO:0000313" key="5">
    <source>
        <dbReference type="EMBL" id="MBD2866677.1"/>
    </source>
</evidence>
<organism evidence="5 6">
    <name type="scientific">Paenibacillus oceani</name>
    <dbReference type="NCBI Taxonomy" id="2772510"/>
    <lineage>
        <taxon>Bacteria</taxon>
        <taxon>Bacillati</taxon>
        <taxon>Bacillota</taxon>
        <taxon>Bacilli</taxon>
        <taxon>Bacillales</taxon>
        <taxon>Paenibacillaceae</taxon>
        <taxon>Paenibacillus</taxon>
    </lineage>
</organism>
<keyword evidence="2" id="KW-0238">DNA-binding</keyword>
<name>A0A927CHG1_9BACL</name>
<dbReference type="Proteomes" id="UP000639396">
    <property type="component" value="Unassembled WGS sequence"/>
</dbReference>
<dbReference type="GO" id="GO:0003700">
    <property type="term" value="F:DNA-binding transcription factor activity"/>
    <property type="evidence" value="ECO:0007669"/>
    <property type="project" value="InterPro"/>
</dbReference>